<dbReference type="STRING" id="655863.F0XUL3"/>
<dbReference type="SUPFAM" id="SSF51905">
    <property type="entry name" value="FAD/NAD(P)-binding domain"/>
    <property type="match status" value="1"/>
</dbReference>
<evidence type="ECO:0000256" key="8">
    <source>
        <dbReference type="ARBA" id="ARBA00041137"/>
    </source>
</evidence>
<evidence type="ECO:0000256" key="7">
    <source>
        <dbReference type="ARBA" id="ARBA00038878"/>
    </source>
</evidence>
<evidence type="ECO:0000259" key="9">
    <source>
        <dbReference type="Pfam" id="PF01266"/>
    </source>
</evidence>
<evidence type="ECO:0000256" key="3">
    <source>
        <dbReference type="ARBA" id="ARBA00022827"/>
    </source>
</evidence>
<dbReference type="GO" id="GO:0047545">
    <property type="term" value="F:(S)-2-hydroxyglutarate dehydrogenase activity"/>
    <property type="evidence" value="ECO:0007669"/>
    <property type="project" value="UniProtKB-EC"/>
</dbReference>
<evidence type="ECO:0000256" key="4">
    <source>
        <dbReference type="ARBA" id="ARBA00023002"/>
    </source>
</evidence>
<dbReference type="InParanoid" id="F0XUL3"/>
<dbReference type="OrthoDB" id="498204at2759"/>
<dbReference type="EMBL" id="GL630006">
    <property type="protein sequence ID" value="EFW98854.1"/>
    <property type="molecule type" value="Genomic_DNA"/>
</dbReference>
<dbReference type="HOGENOM" id="CLU_024775_1_0_1"/>
<evidence type="ECO:0000256" key="2">
    <source>
        <dbReference type="ARBA" id="ARBA00022630"/>
    </source>
</evidence>
<keyword evidence="2" id="KW-0285">Flavoprotein</keyword>
<evidence type="ECO:0000313" key="10">
    <source>
        <dbReference type="EMBL" id="EFW98854.1"/>
    </source>
</evidence>
<dbReference type="PANTHER" id="PTHR43104">
    <property type="entry name" value="L-2-HYDROXYGLUTARATE DEHYDROGENASE, MITOCHONDRIAL"/>
    <property type="match status" value="1"/>
</dbReference>
<accession>F0XUL3</accession>
<dbReference type="PANTHER" id="PTHR43104:SF4">
    <property type="entry name" value="L-2-HYDROXYGLUTARATE DEHYDROGENASE, MITOCHONDRIAL"/>
    <property type="match status" value="1"/>
</dbReference>
<dbReference type="InterPro" id="IPR036188">
    <property type="entry name" value="FAD/NAD-bd_sf"/>
</dbReference>
<comment type="catalytic activity">
    <reaction evidence="5">
        <text>(S)-2-hydroxyglutarate + A = 2-oxoglutarate + AH2</text>
        <dbReference type="Rhea" id="RHEA:21252"/>
        <dbReference type="ChEBI" id="CHEBI:13193"/>
        <dbReference type="ChEBI" id="CHEBI:16782"/>
        <dbReference type="ChEBI" id="CHEBI:16810"/>
        <dbReference type="ChEBI" id="CHEBI:17499"/>
        <dbReference type="EC" id="1.1.99.2"/>
    </reaction>
</comment>
<comment type="cofactor">
    <cofactor evidence="1">
        <name>FAD</name>
        <dbReference type="ChEBI" id="CHEBI:57692"/>
    </cofactor>
</comment>
<evidence type="ECO:0000256" key="5">
    <source>
        <dbReference type="ARBA" id="ARBA00036066"/>
    </source>
</evidence>
<keyword evidence="11" id="KW-1185">Reference proteome</keyword>
<comment type="similarity">
    <text evidence="6">Belongs to the L2HGDH family.</text>
</comment>
<dbReference type="GeneID" id="25977947"/>
<dbReference type="RefSeq" id="XP_014168337.1">
    <property type="nucleotide sequence ID" value="XM_014312862.1"/>
</dbReference>
<dbReference type="Pfam" id="PF01266">
    <property type="entry name" value="DAO"/>
    <property type="match status" value="1"/>
</dbReference>
<dbReference type="Gene3D" id="3.30.9.10">
    <property type="entry name" value="D-Amino Acid Oxidase, subunit A, domain 2"/>
    <property type="match status" value="1"/>
</dbReference>
<evidence type="ECO:0000256" key="6">
    <source>
        <dbReference type="ARBA" id="ARBA00037941"/>
    </source>
</evidence>
<evidence type="ECO:0000256" key="1">
    <source>
        <dbReference type="ARBA" id="ARBA00001974"/>
    </source>
</evidence>
<keyword evidence="4" id="KW-0560">Oxidoreductase</keyword>
<dbReference type="EC" id="1.1.99.2" evidence="7"/>
<feature type="domain" description="FAD dependent oxidoreductase" evidence="9">
    <location>
        <begin position="32"/>
        <end position="402"/>
    </location>
</feature>
<proteinExistence type="inferred from homology"/>
<gene>
    <name evidence="10" type="ORF">CMQ_4706</name>
</gene>
<keyword evidence="3" id="KW-0274">FAD</keyword>
<reference evidence="10 11" key="1">
    <citation type="journal article" date="2011" name="Proc. Natl. Acad. Sci. U.S.A.">
        <title>Genome and transcriptome analyses of the mountain pine beetle-fungal symbiont Grosmannia clavigera, a lodgepole pine pathogen.</title>
        <authorList>
            <person name="DiGuistini S."/>
            <person name="Wang Y."/>
            <person name="Liao N.Y."/>
            <person name="Taylor G."/>
            <person name="Tanguay P."/>
            <person name="Feau N."/>
            <person name="Henrissat B."/>
            <person name="Chan S.K."/>
            <person name="Hesse-Orce U."/>
            <person name="Alamouti S.M."/>
            <person name="Tsui C.K.M."/>
            <person name="Docking R.T."/>
            <person name="Levasseur A."/>
            <person name="Haridas S."/>
            <person name="Robertson G."/>
            <person name="Birol I."/>
            <person name="Holt R.A."/>
            <person name="Marra M.A."/>
            <person name="Hamelin R.C."/>
            <person name="Hirst M."/>
            <person name="Jones S.J.M."/>
            <person name="Bohlmann J."/>
            <person name="Breuil C."/>
        </authorList>
    </citation>
    <scope>NUCLEOTIDE SEQUENCE [LARGE SCALE GENOMIC DNA]</scope>
    <source>
        <strain evidence="11">kw1407 / UAMH 11150</strain>
    </source>
</reference>
<dbReference type="Gene3D" id="3.50.50.60">
    <property type="entry name" value="FAD/NAD(P)-binding domain"/>
    <property type="match status" value="1"/>
</dbReference>
<name>F0XUL3_GROCL</name>
<evidence type="ECO:0000313" key="11">
    <source>
        <dbReference type="Proteomes" id="UP000007796"/>
    </source>
</evidence>
<organism evidence="11">
    <name type="scientific">Grosmannia clavigera (strain kw1407 / UAMH 11150)</name>
    <name type="common">Blue stain fungus</name>
    <name type="synonym">Graphiocladiella clavigera</name>
    <dbReference type="NCBI Taxonomy" id="655863"/>
    <lineage>
        <taxon>Eukaryota</taxon>
        <taxon>Fungi</taxon>
        <taxon>Dikarya</taxon>
        <taxon>Ascomycota</taxon>
        <taxon>Pezizomycotina</taxon>
        <taxon>Sordariomycetes</taxon>
        <taxon>Sordariomycetidae</taxon>
        <taxon>Ophiostomatales</taxon>
        <taxon>Ophiostomataceae</taxon>
        <taxon>Leptographium</taxon>
    </lineage>
</organism>
<dbReference type="AlphaFoldDB" id="F0XUL3"/>
<dbReference type="InterPro" id="IPR006076">
    <property type="entry name" value="FAD-dep_OxRdtase"/>
</dbReference>
<dbReference type="Proteomes" id="UP000007796">
    <property type="component" value="Unassembled WGS sequence"/>
</dbReference>
<dbReference type="eggNOG" id="KOG2665">
    <property type="taxonomic scope" value="Eukaryota"/>
</dbReference>
<protein>
    <recommendedName>
        <fullName evidence="8">L-2-hydroxyglutarate dehydrogenase, mitochondrial</fullName>
        <ecNumber evidence="7">1.1.99.2</ecNumber>
    </recommendedName>
</protein>
<sequence length="405" mass="42195">MLHGPSRVAVGTAAGRRFFSSTASCGADFTHAVIGGGVVGLAVARALAERAGSASCSSSSSSSSVLVLERHAAVGTETSSRNSEVIHAGLYYGANSLKTQLCIRGRRLLYDFCAAHGVPHRRTGKWLVAQTAAQLAALQRIDAAAREYSRHHDDATLLPLRWVSAAEAQRREPAVRADAGVLESLATGIVDSHGLMAALQGGFEQAGGTVALSSPVVRISALGHTKKDGSGGWAIHVRPVGEAEEFTVVAETLVNAAGLGSADIYNMITQGTGSPKVSTLIYPAPEPGLAGLGTHLTLDLAGRMRFGPDVEWVDHPYNLAVHGAARLPQAVPVIRAYLPDIDADALQPDYAGIRPKLAPAGHGAADFVVRAEPGYHGWVNLLGIESPGLTSSLAIGEMVEELLYS</sequence>